<dbReference type="Proteomes" id="UP000664654">
    <property type="component" value="Unassembled WGS sequence"/>
</dbReference>
<dbReference type="GO" id="GO:0046983">
    <property type="term" value="F:protein dimerization activity"/>
    <property type="evidence" value="ECO:0007669"/>
    <property type="project" value="InterPro"/>
</dbReference>
<dbReference type="PANTHER" id="PTHR42938">
    <property type="entry name" value="FORMATE DEHYDROGENASE 1"/>
    <property type="match status" value="1"/>
</dbReference>
<evidence type="ECO:0000259" key="7">
    <source>
        <dbReference type="Pfam" id="PF02826"/>
    </source>
</evidence>
<dbReference type="GO" id="GO:0005829">
    <property type="term" value="C:cytosol"/>
    <property type="evidence" value="ECO:0007669"/>
    <property type="project" value="TreeGrafter"/>
</dbReference>
<keyword evidence="4 5" id="KW-0664">Pyridoxine biosynthesis</keyword>
<dbReference type="InterPro" id="IPR006140">
    <property type="entry name" value="D-isomer_DH_NAD-bd"/>
</dbReference>
<dbReference type="Gene3D" id="3.40.50.720">
    <property type="entry name" value="NAD(P)-binding Rossmann-like Domain"/>
    <property type="match status" value="2"/>
</dbReference>
<feature type="active site" evidence="5">
    <location>
        <position position="237"/>
    </location>
</feature>
<comment type="catalytic activity">
    <reaction evidence="5">
        <text>4-phospho-D-erythronate + NAD(+) = (R)-3-hydroxy-2-oxo-4-phosphooxybutanoate + NADH + H(+)</text>
        <dbReference type="Rhea" id="RHEA:18829"/>
        <dbReference type="ChEBI" id="CHEBI:15378"/>
        <dbReference type="ChEBI" id="CHEBI:57540"/>
        <dbReference type="ChEBI" id="CHEBI:57945"/>
        <dbReference type="ChEBI" id="CHEBI:58538"/>
        <dbReference type="ChEBI" id="CHEBI:58766"/>
        <dbReference type="EC" id="1.1.1.290"/>
    </reaction>
</comment>
<dbReference type="HAMAP" id="MF_01825">
    <property type="entry name" value="PdxB"/>
    <property type="match status" value="1"/>
</dbReference>
<comment type="pathway">
    <text evidence="5">Cofactor biosynthesis; pyridoxine 5'-phosphate biosynthesis; pyridoxine 5'-phosphate from D-erythrose 4-phosphate: step 2/5.</text>
</comment>
<keyword evidence="3 5" id="KW-0520">NAD</keyword>
<dbReference type="EMBL" id="JAFKCV010000010">
    <property type="protein sequence ID" value="MBN7826704.1"/>
    <property type="molecule type" value="Genomic_DNA"/>
</dbReference>
<dbReference type="Gene3D" id="3.30.1370.170">
    <property type="match status" value="1"/>
</dbReference>
<protein>
    <recommendedName>
        <fullName evidence="5">Erythronate-4-phosphate dehydrogenase</fullName>
        <ecNumber evidence="5">1.1.1.290</ecNumber>
    </recommendedName>
</protein>
<dbReference type="Pfam" id="PF11890">
    <property type="entry name" value="DUF3410"/>
    <property type="match status" value="1"/>
</dbReference>
<evidence type="ECO:0000256" key="3">
    <source>
        <dbReference type="ARBA" id="ARBA00023027"/>
    </source>
</evidence>
<evidence type="ECO:0000256" key="5">
    <source>
        <dbReference type="HAMAP-Rule" id="MF_01825"/>
    </source>
</evidence>
<reference evidence="9" key="1">
    <citation type="submission" date="2021-03" db="EMBL/GenBank/DDBJ databases">
        <title>novel species isolated from a fishpond in China.</title>
        <authorList>
            <person name="Lu H."/>
            <person name="Cai Z."/>
        </authorList>
    </citation>
    <scope>NUCLEOTIDE SEQUENCE</scope>
    <source>
        <strain evidence="9">JCM 30855</strain>
    </source>
</reference>
<evidence type="ECO:0000313" key="9">
    <source>
        <dbReference type="EMBL" id="MBN7826704.1"/>
    </source>
</evidence>
<dbReference type="InterPro" id="IPR006139">
    <property type="entry name" value="D-isomer_2_OHA_DH_cat_dom"/>
</dbReference>
<feature type="domain" description="D-isomer specific 2-hydroxyacid dehydrogenase catalytic" evidence="6">
    <location>
        <begin position="21"/>
        <end position="262"/>
    </location>
</feature>
<dbReference type="InterPro" id="IPR036291">
    <property type="entry name" value="NAD(P)-bd_dom_sf"/>
</dbReference>
<organism evidence="9 10">
    <name type="scientific">Bowmanella dokdonensis</name>
    <dbReference type="NCBI Taxonomy" id="751969"/>
    <lineage>
        <taxon>Bacteria</taxon>
        <taxon>Pseudomonadati</taxon>
        <taxon>Pseudomonadota</taxon>
        <taxon>Gammaproteobacteria</taxon>
        <taxon>Alteromonadales</taxon>
        <taxon>Alteromonadaceae</taxon>
        <taxon>Bowmanella</taxon>
    </lineage>
</organism>
<feature type="active site" evidence="5">
    <location>
        <position position="208"/>
    </location>
</feature>
<feature type="binding site" evidence="5">
    <location>
        <position position="147"/>
    </location>
    <ligand>
        <name>NAD(+)</name>
        <dbReference type="ChEBI" id="CHEBI:57540"/>
    </ligand>
</feature>
<dbReference type="EC" id="1.1.1.290" evidence="5"/>
<keyword evidence="10" id="KW-1185">Reference proteome</keyword>
<comment type="similarity">
    <text evidence="5">Belongs to the D-isomer specific 2-hydroxyacid dehydrogenase family. PdxB subfamily.</text>
</comment>
<keyword evidence="1 5" id="KW-0963">Cytoplasm</keyword>
<dbReference type="GO" id="GO:0008615">
    <property type="term" value="P:pyridoxine biosynthetic process"/>
    <property type="evidence" value="ECO:0007669"/>
    <property type="project" value="UniProtKB-UniRule"/>
</dbReference>
<dbReference type="CDD" id="cd12158">
    <property type="entry name" value="ErythrP_dh"/>
    <property type="match status" value="1"/>
</dbReference>
<accession>A0A939DQ51</accession>
<evidence type="ECO:0000259" key="8">
    <source>
        <dbReference type="Pfam" id="PF11890"/>
    </source>
</evidence>
<comment type="caution">
    <text evidence="9">The sequence shown here is derived from an EMBL/GenBank/DDBJ whole genome shotgun (WGS) entry which is preliminary data.</text>
</comment>
<evidence type="ECO:0000256" key="4">
    <source>
        <dbReference type="ARBA" id="ARBA00023096"/>
    </source>
</evidence>
<dbReference type="SUPFAM" id="SSF51735">
    <property type="entry name" value="NAD(P)-binding Rossmann-fold domains"/>
    <property type="match status" value="1"/>
</dbReference>
<evidence type="ECO:0000259" key="6">
    <source>
        <dbReference type="Pfam" id="PF00389"/>
    </source>
</evidence>
<evidence type="ECO:0000256" key="1">
    <source>
        <dbReference type="ARBA" id="ARBA00022490"/>
    </source>
</evidence>
<dbReference type="SUPFAM" id="SSF52283">
    <property type="entry name" value="Formate/glycerate dehydrogenase catalytic domain-like"/>
    <property type="match status" value="1"/>
</dbReference>
<feature type="binding site" evidence="5">
    <location>
        <position position="257"/>
    </location>
    <ligand>
        <name>NAD(+)</name>
        <dbReference type="ChEBI" id="CHEBI:57540"/>
    </ligand>
</feature>
<feature type="binding site" evidence="5">
    <location>
        <position position="232"/>
    </location>
    <ligand>
        <name>NAD(+)</name>
        <dbReference type="ChEBI" id="CHEBI:57540"/>
    </ligand>
</feature>
<dbReference type="Pfam" id="PF02826">
    <property type="entry name" value="2-Hacid_dh_C"/>
    <property type="match status" value="1"/>
</dbReference>
<dbReference type="GO" id="GO:0036001">
    <property type="term" value="P:'de novo' pyridoxal 5'-phosphate biosynthetic process"/>
    <property type="evidence" value="ECO:0007669"/>
    <property type="project" value="TreeGrafter"/>
</dbReference>
<feature type="active site" description="Proton donor" evidence="5">
    <location>
        <position position="254"/>
    </location>
</feature>
<dbReference type="Pfam" id="PF00389">
    <property type="entry name" value="2-Hacid_dh"/>
    <property type="match status" value="1"/>
</dbReference>
<evidence type="ECO:0000313" key="10">
    <source>
        <dbReference type="Proteomes" id="UP000664654"/>
    </source>
</evidence>
<dbReference type="GO" id="GO:0051287">
    <property type="term" value="F:NAD binding"/>
    <property type="evidence" value="ECO:0007669"/>
    <property type="project" value="InterPro"/>
</dbReference>
<comment type="function">
    <text evidence="5">Catalyzes the oxidation of erythronate-4-phosphate to 3-hydroxy-2-oxo-4-phosphonooxybutanoate.</text>
</comment>
<keyword evidence="2 5" id="KW-0560">Oxidoreductase</keyword>
<name>A0A939DQ51_9ALTE</name>
<gene>
    <name evidence="5" type="primary">pdxB</name>
    <name evidence="9" type="ORF">J0A66_15820</name>
</gene>
<proteinExistence type="inferred from homology"/>
<comment type="caution">
    <text evidence="5">Lacks conserved residue(s) required for the propagation of feature annotation.</text>
</comment>
<comment type="subcellular location">
    <subcellularLocation>
        <location evidence="5">Cytoplasm</location>
    </subcellularLocation>
</comment>
<feature type="domain" description="Erythronate-4-phosphate dehydrogenase dimerisation" evidence="8">
    <location>
        <begin position="289"/>
        <end position="368"/>
    </location>
</feature>
<sequence>MKIYCEDSLLYADEFFSDWGEVFRFSGRTVQAEQLQDADILLVRSTTQVNRELIEVCPRLQYVGTATAGTNHMDTDYLSDKGIAWGSAAGCNAIAVAEYVISCLFALAGRQGWSVTDKRMGIVGAGHVGTALARKLSALNIDYLLCDPPLADAGDPRNFVGMDAIMDCDIISLHVPLIRSGHYPTHHLFDAVRLANLSDDQILINACRGEVIDNRALLEAFKAGRPLQVVLDVWENEPEILFELIPHLALASAHIAGHTLEGKARGTEMLYLQLAPILARPAKISLPTLLPRPTVPRLHCQQPDQAGLASLVFAVYDVRNDDAAFRQGAGTAARFEYIRKHYAIRREFASVQVSCGNCAMTEAIYGLGFSPAHI</sequence>
<dbReference type="GO" id="GO:0033711">
    <property type="term" value="F:4-phosphoerythronate dehydrogenase activity"/>
    <property type="evidence" value="ECO:0007669"/>
    <property type="project" value="UniProtKB-EC"/>
</dbReference>
<evidence type="ECO:0000256" key="2">
    <source>
        <dbReference type="ARBA" id="ARBA00023002"/>
    </source>
</evidence>
<dbReference type="InterPro" id="IPR020921">
    <property type="entry name" value="Erythronate-4-P_DHase"/>
</dbReference>
<dbReference type="InterPro" id="IPR024531">
    <property type="entry name" value="Erythronate-4-P_DHase_dimer"/>
</dbReference>
<dbReference type="InterPro" id="IPR038251">
    <property type="entry name" value="PdxB_dimer_sf"/>
</dbReference>
<feature type="domain" description="D-isomer specific 2-hydroxyacid dehydrogenase NAD-binding" evidence="7">
    <location>
        <begin position="110"/>
        <end position="239"/>
    </location>
</feature>
<comment type="subunit">
    <text evidence="5">Homodimer.</text>
</comment>
<dbReference type="RefSeq" id="WP_206574817.1">
    <property type="nucleotide sequence ID" value="NZ_JAFKCV010000010.1"/>
</dbReference>
<dbReference type="AlphaFoldDB" id="A0A939DQ51"/>
<dbReference type="PANTHER" id="PTHR42938:SF9">
    <property type="entry name" value="FORMATE DEHYDROGENASE 1"/>
    <property type="match status" value="1"/>
</dbReference>
<feature type="binding site" evidence="5">
    <location>
        <position position="45"/>
    </location>
    <ligand>
        <name>substrate</name>
    </ligand>
</feature>
<feature type="binding site" evidence="5">
    <location>
        <position position="67"/>
    </location>
    <ligand>
        <name>substrate</name>
    </ligand>
</feature>